<dbReference type="AlphaFoldDB" id="A0AA35TN47"/>
<name>A0AA35TN47_GEOBA</name>
<dbReference type="Proteomes" id="UP001174909">
    <property type="component" value="Unassembled WGS sequence"/>
</dbReference>
<proteinExistence type="predicted"/>
<dbReference type="PANTHER" id="PTHR46506">
    <property type="entry name" value="OS05G0143600 PROTEIN"/>
    <property type="match status" value="1"/>
</dbReference>
<reference evidence="3" key="1">
    <citation type="submission" date="2023-03" db="EMBL/GenBank/DDBJ databases">
        <authorList>
            <person name="Steffen K."/>
            <person name="Cardenas P."/>
        </authorList>
    </citation>
    <scope>NUCLEOTIDE SEQUENCE</scope>
</reference>
<sequence length="264" mass="27914">MAGSSHLLHTLYLVLCLAAMALLAPPETGQEMPSDSVFNTEGTSIDAARYTEAVPSNDFSLNNISSTIEEILAEAHVERQGDSDLSSQTRSKRRPCACSSTIGAYGGRLGTAFVDVPTNHCDVQITDIWIRHGSIVDSIQVRYSFPGGNVQTKPRRGGGGGGTATHIRIPQDGKIMGVFGGVGNFEGLVITQLRILVLDAGQQPLIYGPYGSNAATNASTFAVIGDIKSIFGYYRAYLDGLGFFYVPWGVCGGLCTLNTTPGSG</sequence>
<evidence type="ECO:0000259" key="2">
    <source>
        <dbReference type="PROSITE" id="PS51752"/>
    </source>
</evidence>
<feature type="signal peptide" evidence="1">
    <location>
        <begin position="1"/>
        <end position="29"/>
    </location>
</feature>
<evidence type="ECO:0000313" key="3">
    <source>
        <dbReference type="EMBL" id="CAI8050658.1"/>
    </source>
</evidence>
<dbReference type="PROSITE" id="PS51752">
    <property type="entry name" value="JACALIN_LECTIN"/>
    <property type="match status" value="1"/>
</dbReference>
<dbReference type="InterPro" id="IPR036404">
    <property type="entry name" value="Jacalin-like_lectin_dom_sf"/>
</dbReference>
<dbReference type="SUPFAM" id="SSF51101">
    <property type="entry name" value="Mannose-binding lectins"/>
    <property type="match status" value="1"/>
</dbReference>
<dbReference type="Gene3D" id="2.100.10.30">
    <property type="entry name" value="Jacalin-like lectin domain"/>
    <property type="match status" value="1"/>
</dbReference>
<evidence type="ECO:0000313" key="4">
    <source>
        <dbReference type="Proteomes" id="UP001174909"/>
    </source>
</evidence>
<dbReference type="EMBL" id="CASHTH010003881">
    <property type="protein sequence ID" value="CAI8050658.1"/>
    <property type="molecule type" value="Genomic_DNA"/>
</dbReference>
<feature type="domain" description="Jacalin-type lectin" evidence="2">
    <location>
        <begin position="99"/>
        <end position="247"/>
    </location>
</feature>
<keyword evidence="1" id="KW-0732">Signal</keyword>
<dbReference type="Pfam" id="PF01419">
    <property type="entry name" value="Jacalin"/>
    <property type="match status" value="1"/>
</dbReference>
<protein>
    <recommendedName>
        <fullName evidence="2">Jacalin-type lectin domain-containing protein</fullName>
    </recommendedName>
</protein>
<keyword evidence="4" id="KW-1185">Reference proteome</keyword>
<accession>A0AA35TN47</accession>
<evidence type="ECO:0000256" key="1">
    <source>
        <dbReference type="SAM" id="SignalP"/>
    </source>
</evidence>
<feature type="chain" id="PRO_5041217102" description="Jacalin-type lectin domain-containing protein" evidence="1">
    <location>
        <begin position="30"/>
        <end position="264"/>
    </location>
</feature>
<organism evidence="3 4">
    <name type="scientific">Geodia barretti</name>
    <name type="common">Barrett's horny sponge</name>
    <dbReference type="NCBI Taxonomy" id="519541"/>
    <lineage>
        <taxon>Eukaryota</taxon>
        <taxon>Metazoa</taxon>
        <taxon>Porifera</taxon>
        <taxon>Demospongiae</taxon>
        <taxon>Heteroscleromorpha</taxon>
        <taxon>Tetractinellida</taxon>
        <taxon>Astrophorina</taxon>
        <taxon>Geodiidae</taxon>
        <taxon>Geodia</taxon>
    </lineage>
</organism>
<comment type="caution">
    <text evidence="3">The sequence shown here is derived from an EMBL/GenBank/DDBJ whole genome shotgun (WGS) entry which is preliminary data.</text>
</comment>
<gene>
    <name evidence="3" type="ORF">GBAR_LOCUS27789</name>
</gene>
<dbReference type="InterPro" id="IPR001229">
    <property type="entry name" value="Jacalin-like_lectin_dom"/>
</dbReference>